<comment type="caution">
    <text evidence="2">The sequence shown here is derived from an EMBL/GenBank/DDBJ whole genome shotgun (WGS) entry which is preliminary data.</text>
</comment>
<dbReference type="Pfam" id="PF00182">
    <property type="entry name" value="Glyco_hydro_19"/>
    <property type="match status" value="1"/>
</dbReference>
<keyword evidence="3" id="KW-1185">Reference proteome</keyword>
<protein>
    <submittedName>
        <fullName evidence="2">Chitinase class I</fullName>
    </submittedName>
</protein>
<gene>
    <name evidence="2" type="ORF">C8N34_12084</name>
</gene>
<accession>A0A2T6APT7</accession>
<name>A0A2T6APT7_9RHOB</name>
<organism evidence="2 3">
    <name type="scientific">Gemmobacter caeni</name>
    <dbReference type="NCBI Taxonomy" id="589035"/>
    <lineage>
        <taxon>Bacteria</taxon>
        <taxon>Pseudomonadati</taxon>
        <taxon>Pseudomonadota</taxon>
        <taxon>Alphaproteobacteria</taxon>
        <taxon>Rhodobacterales</taxon>
        <taxon>Paracoccaceae</taxon>
        <taxon>Gemmobacter</taxon>
    </lineage>
</organism>
<dbReference type="GO" id="GO:0004568">
    <property type="term" value="F:chitinase activity"/>
    <property type="evidence" value="ECO:0007669"/>
    <property type="project" value="InterPro"/>
</dbReference>
<dbReference type="Proteomes" id="UP000244224">
    <property type="component" value="Unassembled WGS sequence"/>
</dbReference>
<proteinExistence type="predicted"/>
<dbReference type="Gene3D" id="1.10.530.10">
    <property type="match status" value="1"/>
</dbReference>
<dbReference type="InterPro" id="IPR000726">
    <property type="entry name" value="Glyco_hydro_19_cat"/>
</dbReference>
<dbReference type="OrthoDB" id="9798982at2"/>
<dbReference type="AlphaFoldDB" id="A0A2T6APT7"/>
<dbReference type="RefSeq" id="WP_108130499.1">
    <property type="nucleotide sequence ID" value="NZ_QBKP01000020.1"/>
</dbReference>
<reference evidence="2 3" key="1">
    <citation type="submission" date="2018-04" db="EMBL/GenBank/DDBJ databases">
        <title>Genomic Encyclopedia of Archaeal and Bacterial Type Strains, Phase II (KMG-II): from individual species to whole genera.</title>
        <authorList>
            <person name="Goeker M."/>
        </authorList>
    </citation>
    <scope>NUCLEOTIDE SEQUENCE [LARGE SCALE GENOMIC DNA]</scope>
    <source>
        <strain evidence="2 3">DSM 21823</strain>
    </source>
</reference>
<evidence type="ECO:0000313" key="2">
    <source>
        <dbReference type="EMBL" id="PTX45839.1"/>
    </source>
</evidence>
<dbReference type="SUPFAM" id="SSF53955">
    <property type="entry name" value="Lysozyme-like"/>
    <property type="match status" value="1"/>
</dbReference>
<dbReference type="GO" id="GO:0006032">
    <property type="term" value="P:chitin catabolic process"/>
    <property type="evidence" value="ECO:0007669"/>
    <property type="project" value="InterPro"/>
</dbReference>
<dbReference type="InterPro" id="IPR023346">
    <property type="entry name" value="Lysozyme-like_dom_sf"/>
</dbReference>
<feature type="domain" description="Glycoside hydrolase family 19 catalytic" evidence="1">
    <location>
        <begin position="91"/>
        <end position="131"/>
    </location>
</feature>
<dbReference type="EMBL" id="QBKP01000020">
    <property type="protein sequence ID" value="PTX45839.1"/>
    <property type="molecule type" value="Genomic_DNA"/>
</dbReference>
<evidence type="ECO:0000313" key="3">
    <source>
        <dbReference type="Proteomes" id="UP000244224"/>
    </source>
</evidence>
<evidence type="ECO:0000259" key="1">
    <source>
        <dbReference type="Pfam" id="PF00182"/>
    </source>
</evidence>
<dbReference type="GO" id="GO:0016998">
    <property type="term" value="P:cell wall macromolecule catabolic process"/>
    <property type="evidence" value="ECO:0007669"/>
    <property type="project" value="InterPro"/>
</dbReference>
<sequence>MSISAFYDAVRPLFGGKLKQSQVDGLAVLLDATAKQPLFYRAYLLATAQWETAHTMQPLRETLASTDASAVARLENAWRKGQLKAVKTPYWRVDADGKSWFGRGYVQLTHKVNYQKASALTGVDLVADPSKAMVPAIAAKILVDGSVNGMFTKYRLADFLDGKTPDYVGARRVINGTNKAAEIAKLARTYEAALRKLGDAAPVIDAEPAPKPSLPIDTPAVTEPEADTGLLSAIFRLITRIFGK</sequence>